<evidence type="ECO:0000256" key="1">
    <source>
        <dbReference type="SAM" id="SignalP"/>
    </source>
</evidence>
<keyword evidence="1" id="KW-0732">Signal</keyword>
<dbReference type="InterPro" id="IPR003597">
    <property type="entry name" value="Ig_C1-set"/>
</dbReference>
<dbReference type="AlphaFoldDB" id="A0A091DJZ6"/>
<dbReference type="PANTHER" id="PTHR19944">
    <property type="entry name" value="MHC CLASS II-RELATED"/>
    <property type="match status" value="1"/>
</dbReference>
<evidence type="ECO:0000259" key="2">
    <source>
        <dbReference type="PROSITE" id="PS50835"/>
    </source>
</evidence>
<name>A0A091DJZ6_FUKDA</name>
<dbReference type="EMBL" id="KN123813">
    <property type="protein sequence ID" value="KFO23111.1"/>
    <property type="molecule type" value="Genomic_DNA"/>
</dbReference>
<accession>A0A091DJZ6</accession>
<organism evidence="3 4">
    <name type="scientific">Fukomys damarensis</name>
    <name type="common">Damaraland mole rat</name>
    <name type="synonym">Cryptomys damarensis</name>
    <dbReference type="NCBI Taxonomy" id="885580"/>
    <lineage>
        <taxon>Eukaryota</taxon>
        <taxon>Metazoa</taxon>
        <taxon>Chordata</taxon>
        <taxon>Craniata</taxon>
        <taxon>Vertebrata</taxon>
        <taxon>Euteleostomi</taxon>
        <taxon>Mammalia</taxon>
        <taxon>Eutheria</taxon>
        <taxon>Euarchontoglires</taxon>
        <taxon>Glires</taxon>
        <taxon>Rodentia</taxon>
        <taxon>Hystricomorpha</taxon>
        <taxon>Bathyergidae</taxon>
        <taxon>Fukomys</taxon>
    </lineage>
</organism>
<dbReference type="eggNOG" id="ENOG502RYBQ">
    <property type="taxonomic scope" value="Eukaryota"/>
</dbReference>
<dbReference type="PANTHER" id="PTHR19944:SF46">
    <property type="entry name" value="HLA CLASS II HISTOCOMPATIBILITY ANTIGEN, DP BETA 1 CHAIN"/>
    <property type="match status" value="1"/>
</dbReference>
<evidence type="ECO:0000313" key="3">
    <source>
        <dbReference type="EMBL" id="KFO23111.1"/>
    </source>
</evidence>
<dbReference type="InterPro" id="IPR036179">
    <property type="entry name" value="Ig-like_dom_sf"/>
</dbReference>
<feature type="domain" description="Ig-like" evidence="2">
    <location>
        <begin position="34"/>
        <end position="95"/>
    </location>
</feature>
<gene>
    <name evidence="3" type="ORF">H920_15449</name>
</gene>
<dbReference type="SUPFAM" id="SSF48726">
    <property type="entry name" value="Immunoglobulin"/>
    <property type="match status" value="1"/>
</dbReference>
<dbReference type="Proteomes" id="UP000028990">
    <property type="component" value="Unassembled WGS sequence"/>
</dbReference>
<dbReference type="Pfam" id="PF07654">
    <property type="entry name" value="C1-set"/>
    <property type="match status" value="1"/>
</dbReference>
<proteinExistence type="predicted"/>
<dbReference type="InterPro" id="IPR050160">
    <property type="entry name" value="MHC/Immunoglobulin"/>
</dbReference>
<protein>
    <submittedName>
        <fullName evidence="3">HLA class II histocompatibility antigen, DP beta 1 chain</fullName>
    </submittedName>
</protein>
<sequence>MVLRVPEAPWIAALAVALVLSNTEVQSRTSPVQPQVHVSPSKKEALQHYYLLICHVRDFYPGNIRVRWILNGQERTAGVVSTSLMRSGAGPSRSS</sequence>
<dbReference type="Gene3D" id="2.60.40.10">
    <property type="entry name" value="Immunoglobulins"/>
    <property type="match status" value="1"/>
</dbReference>
<dbReference type="PROSITE" id="PS50835">
    <property type="entry name" value="IG_LIKE"/>
    <property type="match status" value="1"/>
</dbReference>
<dbReference type="InterPro" id="IPR007110">
    <property type="entry name" value="Ig-like_dom"/>
</dbReference>
<evidence type="ECO:0000313" key="4">
    <source>
        <dbReference type="Proteomes" id="UP000028990"/>
    </source>
</evidence>
<feature type="chain" id="PRO_5001873197" evidence="1">
    <location>
        <begin position="28"/>
        <end position="95"/>
    </location>
</feature>
<keyword evidence="4" id="KW-1185">Reference proteome</keyword>
<feature type="signal peptide" evidence="1">
    <location>
        <begin position="1"/>
        <end position="27"/>
    </location>
</feature>
<dbReference type="InterPro" id="IPR013783">
    <property type="entry name" value="Ig-like_fold"/>
</dbReference>
<reference evidence="3 4" key="1">
    <citation type="submission" date="2013-11" db="EMBL/GenBank/DDBJ databases">
        <title>The Damaraland mole rat (Fukomys damarensis) genome and evolution of African mole rats.</title>
        <authorList>
            <person name="Gladyshev V.N."/>
            <person name="Fang X."/>
        </authorList>
    </citation>
    <scope>NUCLEOTIDE SEQUENCE [LARGE SCALE GENOMIC DNA]</scope>
    <source>
        <tissue evidence="3">Liver</tissue>
    </source>
</reference>